<dbReference type="PANTHER" id="PTHR42760">
    <property type="entry name" value="SHORT-CHAIN DEHYDROGENASES/REDUCTASES FAMILY MEMBER"/>
    <property type="match status" value="1"/>
</dbReference>
<dbReference type="SUPFAM" id="SSF51735">
    <property type="entry name" value="NAD(P)-binding Rossmann-fold domains"/>
    <property type="match status" value="1"/>
</dbReference>
<dbReference type="PROSITE" id="PS00061">
    <property type="entry name" value="ADH_SHORT"/>
    <property type="match status" value="1"/>
</dbReference>
<sequence>MTGVLKEKVVVVTGATGGIGSAIVRAVGAAGGVPVIVHHGEAAAATALAESVGVGALVREVDVRDWDQVAGLVDDVLAERGRLDVLVNNAGIMAEVPFTEMTRADWDATMDVDLTGVFLCARHAAVPMLAAGGGAIVNVSSQLAFKGAAGYTAYCAAKAGVAGLTRALAREIGPTVRVTAIAPGPVASPMTDPYATDEWLAERTGPLVIGRLAEPEEIAASVVFLASEAGSLMHGQTLHANGGGVLA</sequence>
<dbReference type="PRINTS" id="PR00081">
    <property type="entry name" value="GDHRDH"/>
</dbReference>
<comment type="similarity">
    <text evidence="1">Belongs to the short-chain dehydrogenases/reductases (SDR) family.</text>
</comment>
<dbReference type="SMART" id="SM00822">
    <property type="entry name" value="PKS_KR"/>
    <property type="match status" value="1"/>
</dbReference>
<evidence type="ECO:0000259" key="2">
    <source>
        <dbReference type="SMART" id="SM00822"/>
    </source>
</evidence>
<protein>
    <submittedName>
        <fullName evidence="3">SDR family oxidoreductase</fullName>
    </submittedName>
</protein>
<proteinExistence type="inferred from homology"/>
<dbReference type="InterPro" id="IPR036291">
    <property type="entry name" value="NAD(P)-bd_dom_sf"/>
</dbReference>
<keyword evidence="4" id="KW-1185">Reference proteome</keyword>
<dbReference type="Pfam" id="PF13561">
    <property type="entry name" value="adh_short_C2"/>
    <property type="match status" value="1"/>
</dbReference>
<dbReference type="InterPro" id="IPR057326">
    <property type="entry name" value="KR_dom"/>
</dbReference>
<dbReference type="Proteomes" id="UP000826651">
    <property type="component" value="Unassembled WGS sequence"/>
</dbReference>
<dbReference type="PRINTS" id="PR00080">
    <property type="entry name" value="SDRFAMILY"/>
</dbReference>
<dbReference type="InterPro" id="IPR002347">
    <property type="entry name" value="SDR_fam"/>
</dbReference>
<gene>
    <name evidence="3" type="ORF">KCQ71_05335</name>
</gene>
<evidence type="ECO:0000313" key="3">
    <source>
        <dbReference type="EMBL" id="MBZ2195566.1"/>
    </source>
</evidence>
<dbReference type="EMBL" id="JAGSHT010000005">
    <property type="protein sequence ID" value="MBZ2195566.1"/>
    <property type="molecule type" value="Genomic_DNA"/>
</dbReference>
<dbReference type="RefSeq" id="WP_223403622.1">
    <property type="nucleotide sequence ID" value="NZ_JAGSHT010000005.1"/>
</dbReference>
<organism evidence="3 4">
    <name type="scientific">Occultella gossypii</name>
    <dbReference type="NCBI Taxonomy" id="2800820"/>
    <lineage>
        <taxon>Bacteria</taxon>
        <taxon>Bacillati</taxon>
        <taxon>Actinomycetota</taxon>
        <taxon>Actinomycetes</taxon>
        <taxon>Micrococcales</taxon>
        <taxon>Ruaniaceae</taxon>
        <taxon>Occultella</taxon>
    </lineage>
</organism>
<dbReference type="Gene3D" id="3.40.50.720">
    <property type="entry name" value="NAD(P)-binding Rossmann-like Domain"/>
    <property type="match status" value="1"/>
</dbReference>
<accession>A0ABS7S8F4</accession>
<name>A0ABS7S8F4_9MICO</name>
<feature type="domain" description="Ketoreductase" evidence="2">
    <location>
        <begin position="8"/>
        <end position="189"/>
    </location>
</feature>
<reference evidence="3 4" key="1">
    <citation type="submission" date="2021-04" db="EMBL/GenBank/DDBJ databases">
        <title>Ruania sp. nov., isolated from sandy soil of mangrove forest.</title>
        <authorList>
            <person name="Ge X."/>
            <person name="Huang R."/>
            <person name="Liu W."/>
        </authorList>
    </citation>
    <scope>NUCLEOTIDE SEQUENCE [LARGE SCALE GENOMIC DNA]</scope>
    <source>
        <strain evidence="3 4">N2-46</strain>
    </source>
</reference>
<evidence type="ECO:0000256" key="1">
    <source>
        <dbReference type="ARBA" id="ARBA00006484"/>
    </source>
</evidence>
<dbReference type="InterPro" id="IPR020904">
    <property type="entry name" value="Sc_DH/Rdtase_CS"/>
</dbReference>
<evidence type="ECO:0000313" key="4">
    <source>
        <dbReference type="Proteomes" id="UP000826651"/>
    </source>
</evidence>
<comment type="caution">
    <text evidence="3">The sequence shown here is derived from an EMBL/GenBank/DDBJ whole genome shotgun (WGS) entry which is preliminary data.</text>
</comment>